<dbReference type="InterPro" id="IPR009057">
    <property type="entry name" value="Homeodomain-like_sf"/>
</dbReference>
<evidence type="ECO:0000313" key="6">
    <source>
        <dbReference type="Proteomes" id="UP000190911"/>
    </source>
</evidence>
<dbReference type="OrthoDB" id="9800877at2"/>
<sequence>MSDTRALRPYRKRRQYTPEFKAQRVAESQQPGTSVARVALDNDLNANLLRRWISEAKQTGKNLSPAFVPINAPAATPPVVEKPGTIRIEIPRAGGPVVVEWPADQAHQCVALLRNLLQ</sequence>
<dbReference type="GO" id="GO:0003677">
    <property type="term" value="F:DNA binding"/>
    <property type="evidence" value="ECO:0007669"/>
    <property type="project" value="InterPro"/>
</dbReference>
<dbReference type="Pfam" id="PF01527">
    <property type="entry name" value="HTH_Tnp_1"/>
    <property type="match status" value="1"/>
</dbReference>
<dbReference type="STRING" id="29571.SAMN05878437_0254"/>
<evidence type="ECO:0000313" key="3">
    <source>
        <dbReference type="EMBL" id="SHL91764.1"/>
    </source>
</evidence>
<feature type="region of interest" description="Disordered" evidence="2">
    <location>
        <begin position="1"/>
        <end position="34"/>
    </location>
</feature>
<keyword evidence="6" id="KW-1185">Reference proteome</keyword>
<comment type="similarity">
    <text evidence="1">Belongs to the transposase 8 family.</text>
</comment>
<dbReference type="NCBIfam" id="NF047595">
    <property type="entry name" value="IS66_ISRel24_TnpA"/>
    <property type="match status" value="1"/>
</dbReference>
<dbReference type="SUPFAM" id="SSF46689">
    <property type="entry name" value="Homeodomain-like"/>
    <property type="match status" value="1"/>
</dbReference>
<dbReference type="GO" id="GO:0006313">
    <property type="term" value="P:DNA transposition"/>
    <property type="evidence" value="ECO:0007669"/>
    <property type="project" value="InterPro"/>
</dbReference>
<dbReference type="AlphaFoldDB" id="A0A1M7FT17"/>
<evidence type="ECO:0000256" key="1">
    <source>
        <dbReference type="ARBA" id="ARBA00009964"/>
    </source>
</evidence>
<dbReference type="EMBL" id="LT670847">
    <property type="protein sequence ID" value="SHM15782.1"/>
    <property type="molecule type" value="Genomic_DNA"/>
</dbReference>
<evidence type="ECO:0000256" key="2">
    <source>
        <dbReference type="SAM" id="MobiDB-lite"/>
    </source>
</evidence>
<dbReference type="RefSeq" id="WP_079550617.1">
    <property type="nucleotide sequence ID" value="NZ_LT670847.1"/>
</dbReference>
<dbReference type="GO" id="GO:0004803">
    <property type="term" value="F:transposase activity"/>
    <property type="evidence" value="ECO:0007669"/>
    <property type="project" value="InterPro"/>
</dbReference>
<organism evidence="4 6">
    <name type="scientific">Vreelandella subglaciescola</name>
    <dbReference type="NCBI Taxonomy" id="29571"/>
    <lineage>
        <taxon>Bacteria</taxon>
        <taxon>Pseudomonadati</taxon>
        <taxon>Pseudomonadota</taxon>
        <taxon>Gammaproteobacteria</taxon>
        <taxon>Oceanospirillales</taxon>
        <taxon>Halomonadaceae</taxon>
        <taxon>Vreelandella</taxon>
    </lineage>
</organism>
<protein>
    <submittedName>
        <fullName evidence="4">Transposase</fullName>
    </submittedName>
</protein>
<reference evidence="4 6" key="1">
    <citation type="submission" date="2016-11" db="EMBL/GenBank/DDBJ databases">
        <authorList>
            <person name="Jaros S."/>
            <person name="Januszkiewicz K."/>
            <person name="Wedrychowicz H."/>
        </authorList>
    </citation>
    <scope>NUCLEOTIDE SEQUENCE [LARGE SCALE GENOMIC DNA]</scope>
    <source>
        <strain evidence="4 6">ACAM 12</strain>
    </source>
</reference>
<evidence type="ECO:0000313" key="4">
    <source>
        <dbReference type="EMBL" id="SHM07065.1"/>
    </source>
</evidence>
<dbReference type="InterPro" id="IPR002514">
    <property type="entry name" value="Transposase_8"/>
</dbReference>
<proteinExistence type="inferred from homology"/>
<evidence type="ECO:0000313" key="5">
    <source>
        <dbReference type="EMBL" id="SHM15782.1"/>
    </source>
</evidence>
<dbReference type="InParanoid" id="A0A1M7FT17"/>
<dbReference type="EMBL" id="LT670847">
    <property type="protein sequence ID" value="SHL91764.1"/>
    <property type="molecule type" value="Genomic_DNA"/>
</dbReference>
<dbReference type="EMBL" id="LT670847">
    <property type="protein sequence ID" value="SHM07065.1"/>
    <property type="molecule type" value="Genomic_DNA"/>
</dbReference>
<name>A0A1M7FT17_9GAMM</name>
<dbReference type="Proteomes" id="UP000190911">
    <property type="component" value="Chromosome I"/>
</dbReference>
<accession>A0A1M7FT17</accession>
<gene>
    <name evidence="3" type="ORF">SAMN05878437_0254</name>
    <name evidence="4" type="ORF">SAMN05878437_1075</name>
    <name evidence="5" type="ORF">SAMN05878437_1532</name>
</gene>